<dbReference type="InterPro" id="IPR016036">
    <property type="entry name" value="Malonyl_transacylase_ACP-bd"/>
</dbReference>
<feature type="domain" description="Carrier" evidence="7">
    <location>
        <begin position="1943"/>
        <end position="2021"/>
    </location>
</feature>
<dbReference type="CDD" id="cd00833">
    <property type="entry name" value="PKS"/>
    <property type="match status" value="1"/>
</dbReference>
<keyword evidence="2" id="KW-0596">Phosphopantetheine</keyword>
<dbReference type="InterPro" id="IPR042104">
    <property type="entry name" value="PKS_dehydratase_sf"/>
</dbReference>
<reference evidence="11" key="3">
    <citation type="journal article" date="2014" name="Nature">
        <title>Elephant shark genome provides unique insights into gnathostome evolution.</title>
        <authorList>
            <consortium name="International Elephant Shark Genome Sequencing Consortium"/>
            <person name="Venkatesh B."/>
            <person name="Lee A.P."/>
            <person name="Ravi V."/>
            <person name="Maurya A.K."/>
            <person name="Lian M.M."/>
            <person name="Swann J.B."/>
            <person name="Ohta Y."/>
            <person name="Flajnik M.F."/>
            <person name="Sutoh Y."/>
            <person name="Kasahara M."/>
            <person name="Hoon S."/>
            <person name="Gangu V."/>
            <person name="Roy S.W."/>
            <person name="Irimia M."/>
            <person name="Korzh V."/>
            <person name="Kondrychyn I."/>
            <person name="Lim Z.W."/>
            <person name="Tay B.H."/>
            <person name="Tohari S."/>
            <person name="Kong K.W."/>
            <person name="Ho S."/>
            <person name="Lorente-Galdos B."/>
            <person name="Quilez J."/>
            <person name="Marques-Bonet T."/>
            <person name="Raney B.J."/>
            <person name="Ingham P.W."/>
            <person name="Tay A."/>
            <person name="Hillier L.W."/>
            <person name="Minx P."/>
            <person name="Boehm T."/>
            <person name="Wilson R.K."/>
            <person name="Brenner S."/>
            <person name="Warren W.C."/>
        </authorList>
    </citation>
    <scope>NUCLEOTIDE SEQUENCE [LARGE SCALE GENOMIC DNA]</scope>
</reference>
<dbReference type="InterPro" id="IPR014043">
    <property type="entry name" value="Acyl_transferase_dom"/>
</dbReference>
<dbReference type="GO" id="GO:0006633">
    <property type="term" value="P:fatty acid biosynthetic process"/>
    <property type="evidence" value="ECO:0007669"/>
    <property type="project" value="UniProtKB-UniPathway"/>
</dbReference>
<keyword evidence="4" id="KW-0808">Transferase</keyword>
<protein>
    <submittedName>
        <fullName evidence="10">Fatty acid synthase 2</fullName>
    </submittedName>
</protein>
<evidence type="ECO:0000256" key="5">
    <source>
        <dbReference type="ARBA" id="ARBA00048404"/>
    </source>
</evidence>
<dbReference type="InterPro" id="IPR016035">
    <property type="entry name" value="Acyl_Trfase/lysoPLipase"/>
</dbReference>
<dbReference type="Ensembl" id="ENSCMIT00000001343.1">
    <property type="protein sequence ID" value="ENSCMIP00000001280.1"/>
    <property type="gene ID" value="ENSCMIG00000000849.1"/>
</dbReference>
<accession>A0A4W3GF71</accession>
<reference evidence="11" key="2">
    <citation type="journal article" date="2007" name="PLoS Biol.">
        <title>Survey sequencing and comparative analysis of the elephant shark (Callorhinchus milii) genome.</title>
        <authorList>
            <person name="Venkatesh B."/>
            <person name="Kirkness E.F."/>
            <person name="Loh Y.H."/>
            <person name="Halpern A.L."/>
            <person name="Lee A.P."/>
            <person name="Johnson J."/>
            <person name="Dandona N."/>
            <person name="Viswanathan L.D."/>
            <person name="Tay A."/>
            <person name="Venter J.C."/>
            <person name="Strausberg R.L."/>
            <person name="Brenner S."/>
        </authorList>
    </citation>
    <scope>NUCLEOTIDE SEQUENCE [LARGE SCALE GENOMIC DNA]</scope>
</reference>
<keyword evidence="3" id="KW-0597">Phosphoprotein</keyword>
<dbReference type="Pfam" id="PF00550">
    <property type="entry name" value="PP-binding"/>
    <property type="match status" value="1"/>
</dbReference>
<reference evidence="10" key="5">
    <citation type="submission" date="2025-09" db="UniProtKB">
        <authorList>
            <consortium name="Ensembl"/>
        </authorList>
    </citation>
    <scope>IDENTIFICATION</scope>
</reference>
<evidence type="ECO:0000259" key="9">
    <source>
        <dbReference type="PROSITE" id="PS52019"/>
    </source>
</evidence>
<evidence type="ECO:0000256" key="2">
    <source>
        <dbReference type="ARBA" id="ARBA00022450"/>
    </source>
</evidence>
<dbReference type="SUPFAM" id="SSF53901">
    <property type="entry name" value="Thiolase-like"/>
    <property type="match status" value="1"/>
</dbReference>
<dbReference type="PROSITE" id="PS00606">
    <property type="entry name" value="KS3_1"/>
    <property type="match status" value="1"/>
</dbReference>
<dbReference type="Gene3D" id="3.40.50.720">
    <property type="entry name" value="NAD(P)-binding Rossmann-like Domain"/>
    <property type="match status" value="3"/>
</dbReference>
<dbReference type="Pfam" id="PF02801">
    <property type="entry name" value="Ketoacyl-synt_C"/>
    <property type="match status" value="1"/>
</dbReference>
<dbReference type="PANTHER" id="PTHR45681:SF8">
    <property type="entry name" value="CARRIER DOMAIN-CONTAINING PROTEIN"/>
    <property type="match status" value="1"/>
</dbReference>
<dbReference type="InterPro" id="IPR049900">
    <property type="entry name" value="PKS_mFAS_DH"/>
</dbReference>
<dbReference type="STRING" id="7868.ENSCMIP00000001280"/>
<reference evidence="11" key="1">
    <citation type="journal article" date="2006" name="Science">
        <title>Ancient noncoding elements conserved in the human genome.</title>
        <authorList>
            <person name="Venkatesh B."/>
            <person name="Kirkness E.F."/>
            <person name="Loh Y.H."/>
            <person name="Halpern A.L."/>
            <person name="Lee A.P."/>
            <person name="Johnson J."/>
            <person name="Dandona N."/>
            <person name="Viswanathan L.D."/>
            <person name="Tay A."/>
            <person name="Venter J.C."/>
            <person name="Strausberg R.L."/>
            <person name="Brenner S."/>
        </authorList>
    </citation>
    <scope>NUCLEOTIDE SEQUENCE [LARGE SCALE GENOMIC DNA]</scope>
</reference>
<dbReference type="UniPathway" id="UPA00094"/>
<dbReference type="InterPro" id="IPR009081">
    <property type="entry name" value="PP-bd_ACP"/>
</dbReference>
<dbReference type="SUPFAM" id="SSF50129">
    <property type="entry name" value="GroES-like"/>
    <property type="match status" value="1"/>
</dbReference>
<evidence type="ECO:0000256" key="6">
    <source>
        <dbReference type="PROSITE-ProRule" id="PRU01363"/>
    </source>
</evidence>
<dbReference type="Gene3D" id="3.10.129.110">
    <property type="entry name" value="Polyketide synthase dehydratase"/>
    <property type="match status" value="1"/>
</dbReference>
<dbReference type="InParanoid" id="A0A4W3GF71"/>
<dbReference type="Gene3D" id="3.40.47.10">
    <property type="match status" value="1"/>
</dbReference>
<dbReference type="GeneTree" id="ENSGT00940000164060"/>
<dbReference type="InterPro" id="IPR020841">
    <property type="entry name" value="PKS_Beta-ketoAc_synthase_dom"/>
</dbReference>
<dbReference type="PROSITE" id="PS52019">
    <property type="entry name" value="PKS_MFAS_DH"/>
    <property type="match status" value="1"/>
</dbReference>
<organism evidence="10 11">
    <name type="scientific">Callorhinchus milii</name>
    <name type="common">Ghost shark</name>
    <dbReference type="NCBI Taxonomy" id="7868"/>
    <lineage>
        <taxon>Eukaryota</taxon>
        <taxon>Metazoa</taxon>
        <taxon>Chordata</taxon>
        <taxon>Craniata</taxon>
        <taxon>Vertebrata</taxon>
        <taxon>Chondrichthyes</taxon>
        <taxon>Holocephali</taxon>
        <taxon>Chimaeriformes</taxon>
        <taxon>Callorhinchidae</taxon>
        <taxon>Callorhinchus</taxon>
    </lineage>
</organism>
<dbReference type="Pfam" id="PF21089">
    <property type="entry name" value="PKS_DH_N"/>
    <property type="match status" value="1"/>
</dbReference>
<feature type="region of interest" description="C-terminal hotdog fold" evidence="6">
    <location>
        <begin position="964"/>
        <end position="1109"/>
    </location>
</feature>
<dbReference type="InterPro" id="IPR049552">
    <property type="entry name" value="PKS_DH_N"/>
</dbReference>
<evidence type="ECO:0000259" key="7">
    <source>
        <dbReference type="PROSITE" id="PS50075"/>
    </source>
</evidence>
<dbReference type="InterPro" id="IPR049551">
    <property type="entry name" value="PKS_DH_C"/>
</dbReference>
<dbReference type="SUPFAM" id="SSF55048">
    <property type="entry name" value="Probable ACP-binding domain of malonyl-CoA ACP transacylase"/>
    <property type="match status" value="1"/>
</dbReference>
<comment type="catalytic activity">
    <reaction evidence="5">
        <text>holo-[ACP] + malonyl-CoA = malonyl-[ACP] + CoA</text>
        <dbReference type="Rhea" id="RHEA:41792"/>
        <dbReference type="Rhea" id="RHEA-COMP:9623"/>
        <dbReference type="Rhea" id="RHEA-COMP:9685"/>
        <dbReference type="ChEBI" id="CHEBI:57287"/>
        <dbReference type="ChEBI" id="CHEBI:57384"/>
        <dbReference type="ChEBI" id="CHEBI:64479"/>
        <dbReference type="ChEBI" id="CHEBI:78449"/>
        <dbReference type="EC" id="2.3.1.39"/>
    </reaction>
    <physiologicalReaction direction="left-to-right" evidence="5">
        <dbReference type="Rhea" id="RHEA:41793"/>
    </physiologicalReaction>
</comment>
<dbReference type="InterPro" id="IPR013968">
    <property type="entry name" value="PKS_KR"/>
</dbReference>
<dbReference type="Pfam" id="PF08659">
    <property type="entry name" value="KR"/>
    <property type="match status" value="1"/>
</dbReference>
<dbReference type="InterPro" id="IPR016039">
    <property type="entry name" value="Thiolase-like"/>
</dbReference>
<dbReference type="PROSITE" id="PS50075">
    <property type="entry name" value="CARRIER"/>
    <property type="match status" value="1"/>
</dbReference>
<evidence type="ECO:0000256" key="4">
    <source>
        <dbReference type="ARBA" id="ARBA00022679"/>
    </source>
</evidence>
<dbReference type="OMA" id="IINHCTG"/>
<dbReference type="GO" id="GO:0004315">
    <property type="term" value="F:3-oxoacyl-[acyl-carrier-protein] synthase activity"/>
    <property type="evidence" value="ECO:0007669"/>
    <property type="project" value="InterPro"/>
</dbReference>
<feature type="domain" description="Ketosynthase family 3 (KS3)" evidence="8">
    <location>
        <begin position="1"/>
        <end position="371"/>
    </location>
</feature>
<dbReference type="InterPro" id="IPR050444">
    <property type="entry name" value="Polyketide_Synthase"/>
</dbReference>
<sequence length="2047" mass="226690">MRTKRASLIEGFNDFDYKLFGINNTEANCMDPQHKLLLECTYRALENAGMPQEDLSGSKTGVFIGLMNRDFEAILNNSANRISHYNGTGTAMSIAANRISFTFNFTGPSLAIDTACSSSLVALHYASQAIKQGDCEMAVCGGVSCIIEPCVNVVLSKAKMISPDGMCKPFSKKADGYGRGEGCGILLLKPLAKALKDNDHIWGVLVHSAINQDGRSVTPITRPSQTQQEELLKWIYHRYVDPSQIQYMEAHGTGTPAGDPTEAGSISHIVGQSRTSNPDPLIIGSVKGNVGHTESAAGAAGLIKVLLMMHHGKIVPSLHYTEEDSSINAKALNLRVPTSVENWEERGEMGRMAGVNSFGFGGTNAHAVVRQYKQLARLNCAQKPLEIFVLSAASQKSIQVMIKDTSKQISQSDDTAFHSLAYTSACRRSHASYRYRKAFVVSSLNHLQQQLKSATVTDVGRIKTSPKIVFVFCGNGVAYRGMCKLLVHTEPVFRTQIEEIEKILQLHTPINLIDLIENDYDDFTKPEIAQPLLFAVQVAMVSLLGFWGIQANLMIGHSVGEVAAAHCAGTLSLHDAVKVIYYRSVLQSTVTGGRMLAVSNLPVSNVSDRLVPYSGRLCIAAFNSPSSCTVSGDAGAVDKLYTELSTAFGDKNIFLRILDVPAAYHSHLMEPIIQQVEEKVGNLHEQEARSKVISTVTGQVASGDDFLTGKYWARNIRDPVAFEKGIRAAAAEAEDAVFVEIGPRRALQRYITEILGNQTRVFPAVQPDRDYETHLLVLSKLFELGYNPNWQNVYVGRETLPTVYPCYVFDHTKQELNFEELRQDNDKVVSSHHPLLSSVSKDGKEYNFTLSTLTVPYVAEHKNNGVPILPGAFYVELGVASVLASIEPKIPLTLCRISAKFLKPCIIHQNSVELKVHLNREDKLIKFSVLSSSGIYATGEILQVTECVTDESNISVEQIFQRCKSKAKPEDIYKELSSLGFQYGSVFRQLGDIFYGENLKEAITCIRVPEELMSQIHQYSFHPIILDYFLQMAAVVTMMSAVSSMGFPTSVGSLVIHRPLQQEMLMYLRISKITPDYLEVCGGFTDTKGIIIAELKNIRTTFLTMNNGGGINDLFYESIWVEIPHLQEGKNLASGPRSLVFGDNYGVAESLKKFWHSQSTYIPYQEYDNFTGTEVVDLLRKYNVHDLNSYEEVFFLWGTVNLTDQTSTAVVQEVSSCCEIYRQIIQLVRGKNGTKSVRVITYRTSEKTVDQITPGFALWGMTRSCSAEIPEVLFQIIDVSSVSDADMAALANVIVLSDGVTHPEVMISQGMLHASTITRTSLIISDNTNGGTSYSGLGNVLFQIMDPYNVVDLHAKPQENKMSAPTKQSVHIELDAICMHSADYFPVSVSDLNYGKTLYWSKSVIGGHNLVALDFSGTVTAVGSDVKSCKVGDHIVACYPVPAASNVSLPAVVCFKSKKVPLLEIPCVSYFTIAWEILHNLLPKPKHQKRLVIVSMIPDSCLSKVLSLTARESGWRVQVHPDSNNFVQIPVHFDALVLLPPLEKTSISKYVNGSSARDIVVLLDNKQMLDISQDILQNEKDNVCIHVLQLASIFQKGYLMKSANRIYKWMRTMYLGTKRFDLSKMIFQQRISDMVECRNESYFTCRGVSIAVLKSTTKTRMSEIPMHCRQKQLFKSDAVYIVAGGLTGLGFETVKFIANHGGGYILVLSRSSPSKEKQEEFSKLQNEIGTRIICVACDISALSNVEKAISNFLHSFPKVSVKGVFHSAVVLHDSLFEDLNKSLFDKVLVPKIAGVLNLHYATQGLQLEYFVCFSSIASFFGSSLQANYSAANSFLDYFVHFRRCHGLVGQSVNWGALNLGLLLNKDNVRKFLELKGILAIEISEIIESFERCLTLNNPQQVICKFDFSNIYVNVSQNPSSRRRFHSIVQEEISKGNVKVVVSDSSISPEQYIITLLSEVSNTDPTDFTKESTLSSFGIDSMIGMTIQNRIHQEKNVSVPLVTFLDPKSTVSTLVSLFEEEGFQVHSGETSMPLNKSFEEVPDEFTQL</sequence>
<name>A0A4W3GF71_CALMI</name>
<dbReference type="InterPro" id="IPR032821">
    <property type="entry name" value="PKS_assoc"/>
</dbReference>
<dbReference type="InterPro" id="IPR036291">
    <property type="entry name" value="NAD(P)-bd_dom_sf"/>
</dbReference>
<dbReference type="SMART" id="SM00825">
    <property type="entry name" value="PKS_KS"/>
    <property type="match status" value="1"/>
</dbReference>
<evidence type="ECO:0000256" key="3">
    <source>
        <dbReference type="ARBA" id="ARBA00022553"/>
    </source>
</evidence>
<dbReference type="GO" id="GO:0004314">
    <property type="term" value="F:[acyl-carrier-protein] S-malonyltransferase activity"/>
    <property type="evidence" value="ECO:0007669"/>
    <property type="project" value="UniProtKB-EC"/>
</dbReference>
<dbReference type="InterPro" id="IPR020807">
    <property type="entry name" value="PKS_DH"/>
</dbReference>
<evidence type="ECO:0000259" key="8">
    <source>
        <dbReference type="PROSITE" id="PS52004"/>
    </source>
</evidence>
<dbReference type="PANTHER" id="PTHR45681">
    <property type="entry name" value="POLYKETIDE SYNTHASE 44-RELATED"/>
    <property type="match status" value="1"/>
</dbReference>
<dbReference type="PROSITE" id="PS52004">
    <property type="entry name" value="KS3_2"/>
    <property type="match status" value="1"/>
</dbReference>
<dbReference type="InterPro" id="IPR036736">
    <property type="entry name" value="ACP-like_sf"/>
</dbReference>
<dbReference type="Pfam" id="PF14765">
    <property type="entry name" value="PS-DH"/>
    <property type="match status" value="1"/>
</dbReference>
<feature type="active site" description="Proton donor; for dehydratase activity" evidence="6">
    <location>
        <position position="1027"/>
    </location>
</feature>
<dbReference type="SMART" id="SM00827">
    <property type="entry name" value="PKS_AT"/>
    <property type="match status" value="1"/>
</dbReference>
<comment type="pathway">
    <text evidence="1">Lipid metabolism; fatty acid biosynthesis.</text>
</comment>
<dbReference type="InterPro" id="IPR014030">
    <property type="entry name" value="Ketoacyl_synth_N"/>
</dbReference>
<dbReference type="Pfam" id="PF00109">
    <property type="entry name" value="ketoacyl-synt"/>
    <property type="match status" value="1"/>
</dbReference>
<proteinExistence type="predicted"/>
<dbReference type="SUPFAM" id="SSF52151">
    <property type="entry name" value="FabD/lysophospholipase-like"/>
    <property type="match status" value="1"/>
</dbReference>
<reference evidence="10" key="4">
    <citation type="submission" date="2025-08" db="UniProtKB">
        <authorList>
            <consortium name="Ensembl"/>
        </authorList>
    </citation>
    <scope>IDENTIFICATION</scope>
</reference>
<dbReference type="Gene3D" id="3.30.70.3290">
    <property type="match status" value="1"/>
</dbReference>
<dbReference type="Gene3D" id="3.30.70.250">
    <property type="entry name" value="Malonyl-CoA ACP transacylase, ACP-binding"/>
    <property type="match status" value="1"/>
</dbReference>
<dbReference type="InterPro" id="IPR018201">
    <property type="entry name" value="Ketoacyl_synth_AS"/>
</dbReference>
<dbReference type="InterPro" id="IPR014031">
    <property type="entry name" value="Ketoacyl_synth_C"/>
</dbReference>
<dbReference type="InterPro" id="IPR011032">
    <property type="entry name" value="GroES-like_sf"/>
</dbReference>
<keyword evidence="11" id="KW-1185">Reference proteome</keyword>
<dbReference type="InterPro" id="IPR001227">
    <property type="entry name" value="Ac_transferase_dom_sf"/>
</dbReference>
<dbReference type="SUPFAM" id="SSF51735">
    <property type="entry name" value="NAD(P)-binding Rossmann-fold domains"/>
    <property type="match status" value="2"/>
</dbReference>
<dbReference type="Gene3D" id="3.40.366.10">
    <property type="entry name" value="Malonyl-Coenzyme A Acyl Carrier Protein, domain 2"/>
    <property type="match status" value="1"/>
</dbReference>
<dbReference type="SUPFAM" id="SSF47336">
    <property type="entry name" value="ACP-like"/>
    <property type="match status" value="1"/>
</dbReference>
<dbReference type="Proteomes" id="UP000314986">
    <property type="component" value="Unassembled WGS sequence"/>
</dbReference>
<dbReference type="Gene3D" id="3.90.180.10">
    <property type="entry name" value="Medium-chain alcohol dehydrogenases, catalytic domain"/>
    <property type="match status" value="1"/>
</dbReference>
<evidence type="ECO:0000313" key="11">
    <source>
        <dbReference type="Proteomes" id="UP000314986"/>
    </source>
</evidence>
<dbReference type="SMART" id="SM00826">
    <property type="entry name" value="PKS_DH"/>
    <property type="match status" value="1"/>
</dbReference>
<evidence type="ECO:0000256" key="1">
    <source>
        <dbReference type="ARBA" id="ARBA00005194"/>
    </source>
</evidence>
<evidence type="ECO:0000313" key="10">
    <source>
        <dbReference type="Ensembl" id="ENSCMIP00000001280.1"/>
    </source>
</evidence>
<gene>
    <name evidence="10" type="primary">LOC103183591</name>
</gene>
<feature type="region of interest" description="N-terminal hotdog fold" evidence="6">
    <location>
        <begin position="826"/>
        <end position="951"/>
    </location>
</feature>
<dbReference type="InterPro" id="IPR057326">
    <property type="entry name" value="KR_dom"/>
</dbReference>
<dbReference type="SMART" id="SM00822">
    <property type="entry name" value="PKS_KR"/>
    <property type="match status" value="1"/>
</dbReference>
<dbReference type="Pfam" id="PF00698">
    <property type="entry name" value="Acyl_transf_1"/>
    <property type="match status" value="1"/>
</dbReference>
<feature type="active site" description="Proton acceptor; for dehydratase activity" evidence="6">
    <location>
        <position position="861"/>
    </location>
</feature>
<feature type="domain" description="PKS/mFAS DH" evidence="9">
    <location>
        <begin position="826"/>
        <end position="1109"/>
    </location>
</feature>
<dbReference type="Pfam" id="PF16197">
    <property type="entry name" value="KAsynt_C_assoc"/>
    <property type="match status" value="1"/>
</dbReference>